<proteinExistence type="predicted"/>
<reference evidence="1 2" key="1">
    <citation type="journal article" date="2019" name="Sci. Rep.">
        <title>A high-quality genome of Eragrostis curvula grass provides insights into Poaceae evolution and supports new strategies to enhance forage quality.</title>
        <authorList>
            <person name="Carballo J."/>
            <person name="Santos B.A.C.M."/>
            <person name="Zappacosta D."/>
            <person name="Garbus I."/>
            <person name="Selva J.P."/>
            <person name="Gallo C.A."/>
            <person name="Diaz A."/>
            <person name="Albertini E."/>
            <person name="Caccamo M."/>
            <person name="Echenique V."/>
        </authorList>
    </citation>
    <scope>NUCLEOTIDE SEQUENCE [LARGE SCALE GENOMIC DNA]</scope>
    <source>
        <strain evidence="2">cv. Victoria</strain>
        <tissue evidence="1">Leaf</tissue>
    </source>
</reference>
<protein>
    <submittedName>
        <fullName evidence="1">Uncharacterized protein</fullName>
    </submittedName>
</protein>
<accession>A0A5J9V8D3</accession>
<evidence type="ECO:0000313" key="1">
    <source>
        <dbReference type="EMBL" id="TVU31120.1"/>
    </source>
</evidence>
<dbReference type="Proteomes" id="UP000324897">
    <property type="component" value="Chromosome 1"/>
</dbReference>
<feature type="non-terminal residue" evidence="1">
    <location>
        <position position="185"/>
    </location>
</feature>
<keyword evidence="2" id="KW-1185">Reference proteome</keyword>
<dbReference type="Gramene" id="TVU31120">
    <property type="protein sequence ID" value="TVU31120"/>
    <property type="gene ID" value="EJB05_22791"/>
</dbReference>
<dbReference type="EMBL" id="RWGY01000011">
    <property type="protein sequence ID" value="TVU31120.1"/>
    <property type="molecule type" value="Genomic_DNA"/>
</dbReference>
<comment type="caution">
    <text evidence="1">The sequence shown here is derived from an EMBL/GenBank/DDBJ whole genome shotgun (WGS) entry which is preliminary data.</text>
</comment>
<gene>
    <name evidence="1" type="ORF">EJB05_22791</name>
</gene>
<feature type="non-terminal residue" evidence="1">
    <location>
        <position position="1"/>
    </location>
</feature>
<sequence>MDPTLSPLHKARKGKCFTWTNLELANLKTLQMDLPRVAVFNDELLQKMVEAEKIGKCHFDIYHYGKHRVRGAREVCYTRGWISKDMKEWEKSKEGPVTLDELQRLTGLKIKSSFRLSGHFPKKVPSGEDYLNSEFIRAEFTGEHINYETICVMATLDDPCPEIMYFLLIVGRAGHLPVDLLEELE</sequence>
<dbReference type="AlphaFoldDB" id="A0A5J9V8D3"/>
<name>A0A5J9V8D3_9POAL</name>
<organism evidence="1 2">
    <name type="scientific">Eragrostis curvula</name>
    <name type="common">weeping love grass</name>
    <dbReference type="NCBI Taxonomy" id="38414"/>
    <lineage>
        <taxon>Eukaryota</taxon>
        <taxon>Viridiplantae</taxon>
        <taxon>Streptophyta</taxon>
        <taxon>Embryophyta</taxon>
        <taxon>Tracheophyta</taxon>
        <taxon>Spermatophyta</taxon>
        <taxon>Magnoliopsida</taxon>
        <taxon>Liliopsida</taxon>
        <taxon>Poales</taxon>
        <taxon>Poaceae</taxon>
        <taxon>PACMAD clade</taxon>
        <taxon>Chloridoideae</taxon>
        <taxon>Eragrostideae</taxon>
        <taxon>Eragrostidinae</taxon>
        <taxon>Eragrostis</taxon>
    </lineage>
</organism>
<evidence type="ECO:0000313" key="2">
    <source>
        <dbReference type="Proteomes" id="UP000324897"/>
    </source>
</evidence>